<evidence type="ECO:0000256" key="2">
    <source>
        <dbReference type="SAM" id="MobiDB-lite"/>
    </source>
</evidence>
<feature type="domain" description="Superoxide dismutase copper/zinc binding" evidence="4">
    <location>
        <begin position="96"/>
        <end position="212"/>
    </location>
</feature>
<dbReference type="PROSITE" id="PS00087">
    <property type="entry name" value="SOD_CU_ZN_1"/>
    <property type="match status" value="1"/>
</dbReference>
<dbReference type="InParanoid" id="A0A371RFB5"/>
<comment type="similarity">
    <text evidence="1">Belongs to the Cu-Zn superoxide dismutase family.</text>
</comment>
<proteinExistence type="inferred from homology"/>
<dbReference type="InterPro" id="IPR001424">
    <property type="entry name" value="SOD_Cu_Zn_dom"/>
</dbReference>
<feature type="signal peptide" evidence="3">
    <location>
        <begin position="1"/>
        <end position="19"/>
    </location>
</feature>
<feature type="chain" id="PRO_5017035913" evidence="3">
    <location>
        <begin position="20"/>
        <end position="217"/>
    </location>
</feature>
<dbReference type="PROSITE" id="PS51257">
    <property type="entry name" value="PROKAR_LIPOPROTEIN"/>
    <property type="match status" value="1"/>
</dbReference>
<feature type="compositionally biased region" description="Basic and acidic residues" evidence="2">
    <location>
        <begin position="55"/>
        <end position="64"/>
    </location>
</feature>
<dbReference type="CDD" id="cd00305">
    <property type="entry name" value="Cu-Zn_Superoxide_Dismutase"/>
    <property type="match status" value="1"/>
</dbReference>
<dbReference type="Proteomes" id="UP000264589">
    <property type="component" value="Unassembled WGS sequence"/>
</dbReference>
<gene>
    <name evidence="5" type="ORF">DX908_01945</name>
</gene>
<dbReference type="GO" id="GO:0005507">
    <property type="term" value="F:copper ion binding"/>
    <property type="evidence" value="ECO:0007669"/>
    <property type="project" value="InterPro"/>
</dbReference>
<feature type="compositionally biased region" description="Acidic residues" evidence="2">
    <location>
        <begin position="44"/>
        <end position="54"/>
    </location>
</feature>
<sequence length="217" mass="23015">MFRMICLSAASFLAVSACGGGDEPKPVENAAEEAPQPELAPEMASEEAPAEMEMAEEHHEHHEIPAPAAGEDMRVDFTGTDGEATGEAVVVSGPHGMLMRVDLVDLEHGFHGMHLHQVGDCSDFDGGFKLSGSHINPTGKEHGLMNPAGFELADIPNIYVHHNGHARAEIFVAGLTLEDAMDEDGFAIVVHENPDDHMTQPIGGAGARVACASFNVF</sequence>
<evidence type="ECO:0000259" key="4">
    <source>
        <dbReference type="Pfam" id="PF00080"/>
    </source>
</evidence>
<dbReference type="GO" id="GO:0006801">
    <property type="term" value="P:superoxide metabolic process"/>
    <property type="evidence" value="ECO:0007669"/>
    <property type="project" value="InterPro"/>
</dbReference>
<accession>A0A371RFB5</accession>
<dbReference type="OrthoDB" id="5431326at2"/>
<evidence type="ECO:0000256" key="1">
    <source>
        <dbReference type="ARBA" id="ARBA00010457"/>
    </source>
</evidence>
<keyword evidence="6" id="KW-1185">Reference proteome</keyword>
<feature type="region of interest" description="Disordered" evidence="2">
    <location>
        <begin position="20"/>
        <end position="70"/>
    </location>
</feature>
<dbReference type="InterPro" id="IPR024134">
    <property type="entry name" value="SOD_Cu/Zn_/chaperone"/>
</dbReference>
<comment type="caution">
    <text evidence="5">The sequence shown here is derived from an EMBL/GenBank/DDBJ whole genome shotgun (WGS) entry which is preliminary data.</text>
</comment>
<dbReference type="InterPro" id="IPR036423">
    <property type="entry name" value="SOD-like_Cu/Zn_dom_sf"/>
</dbReference>
<name>A0A371RFB5_9PROT</name>
<dbReference type="Pfam" id="PF00080">
    <property type="entry name" value="Sod_Cu"/>
    <property type="match status" value="1"/>
</dbReference>
<reference evidence="5 6" key="1">
    <citation type="submission" date="2018-08" db="EMBL/GenBank/DDBJ databases">
        <title>Parvularcula sp. SM1705, isolated from surface water of the South Sea China.</title>
        <authorList>
            <person name="Sun L."/>
        </authorList>
    </citation>
    <scope>NUCLEOTIDE SEQUENCE [LARGE SCALE GENOMIC DNA]</scope>
    <source>
        <strain evidence="5 6">SM1705</strain>
    </source>
</reference>
<evidence type="ECO:0000313" key="6">
    <source>
        <dbReference type="Proteomes" id="UP000264589"/>
    </source>
</evidence>
<evidence type="ECO:0000256" key="3">
    <source>
        <dbReference type="SAM" id="SignalP"/>
    </source>
</evidence>
<protein>
    <submittedName>
        <fullName evidence="5">Superoxide dismutase family protein</fullName>
    </submittedName>
</protein>
<keyword evidence="3" id="KW-0732">Signal</keyword>
<organism evidence="5 6">
    <name type="scientific">Parvularcula marina</name>
    <dbReference type="NCBI Taxonomy" id="2292771"/>
    <lineage>
        <taxon>Bacteria</taxon>
        <taxon>Pseudomonadati</taxon>
        <taxon>Pseudomonadota</taxon>
        <taxon>Alphaproteobacteria</taxon>
        <taxon>Parvularculales</taxon>
        <taxon>Parvularculaceae</taxon>
        <taxon>Parvularcula</taxon>
    </lineage>
</organism>
<feature type="compositionally biased region" description="Low complexity" evidence="2">
    <location>
        <begin position="27"/>
        <end position="43"/>
    </location>
</feature>
<dbReference type="Gene3D" id="2.60.40.200">
    <property type="entry name" value="Superoxide dismutase, copper/zinc binding domain"/>
    <property type="match status" value="1"/>
</dbReference>
<evidence type="ECO:0000313" key="5">
    <source>
        <dbReference type="EMBL" id="RFB04149.1"/>
    </source>
</evidence>
<dbReference type="AlphaFoldDB" id="A0A371RFB5"/>
<dbReference type="SUPFAM" id="SSF49329">
    <property type="entry name" value="Cu,Zn superoxide dismutase-like"/>
    <property type="match status" value="1"/>
</dbReference>
<dbReference type="PANTHER" id="PTHR10003">
    <property type="entry name" value="SUPEROXIDE DISMUTASE CU-ZN -RELATED"/>
    <property type="match status" value="1"/>
</dbReference>
<dbReference type="InterPro" id="IPR018152">
    <property type="entry name" value="SOD_Cu/Zn_BS"/>
</dbReference>
<dbReference type="EMBL" id="QUQO01000001">
    <property type="protein sequence ID" value="RFB04149.1"/>
    <property type="molecule type" value="Genomic_DNA"/>
</dbReference>
<dbReference type="RefSeq" id="WP_116390777.1">
    <property type="nucleotide sequence ID" value="NZ_QUQO01000001.1"/>
</dbReference>